<accession>A9WD29</accession>
<evidence type="ECO:0000313" key="2">
    <source>
        <dbReference type="Proteomes" id="UP000002008"/>
    </source>
</evidence>
<dbReference type="InterPro" id="IPR017853">
    <property type="entry name" value="GH"/>
</dbReference>
<dbReference type="SUPFAM" id="SSF51445">
    <property type="entry name" value="(Trans)glycosidases"/>
    <property type="match status" value="1"/>
</dbReference>
<evidence type="ECO:0000313" key="1">
    <source>
        <dbReference type="EMBL" id="ABY33598.1"/>
    </source>
</evidence>
<evidence type="ECO:0008006" key="3">
    <source>
        <dbReference type="Google" id="ProtNLM"/>
    </source>
</evidence>
<sequence>MDIGITIWPPMPAQPQALPASWSSYDHGALREFLQRAHDVGLRQVRFDLRWAEVQPGTQRISVAALNGFQRGLDLAQANHIQVVVSLMSATLGPTLHLPDWALGIPTQALSTQAVSALLSAPTLTILDNSFYRQEPVRDLYTDPDMRAAQRYLLREVIGNFADHPAISGWLLAAGFERVRPPTDHRDMAAWWADLAEQARSYGAERLFGHIDATALSSRVSLRPYDIAMAGGAVVVSVGPWPPLGDGPPARGEAACFLHAIVAGLLAEEVNDTAAAQVVVADLGWPTAPRANLSGWQADQVFAQPAHTFLADEEAAASALQESLTTLARAGAAAVWLAGMVDPPESQWNIPPFDRSWIARTWGLWTADGREKAGWEALREAIRQLPATARLPGFPIDPERFWRDPANELRRLWREYRTETLPS</sequence>
<dbReference type="AlphaFoldDB" id="A9WD29"/>
<keyword evidence="2" id="KW-1185">Reference proteome</keyword>
<dbReference type="eggNOG" id="COG3934">
    <property type="taxonomic scope" value="Bacteria"/>
</dbReference>
<name>A9WD29_CHLAA</name>
<dbReference type="EMBL" id="CP000909">
    <property type="protein sequence ID" value="ABY33598.1"/>
    <property type="molecule type" value="Genomic_DNA"/>
</dbReference>
<dbReference type="HOGENOM" id="CLU_650326_0_0_0"/>
<protein>
    <recommendedName>
        <fullName evidence="3">Glycoside hydrolase family 42 N-terminal domain-containing protein</fullName>
    </recommendedName>
</protein>
<organism evidence="1 2">
    <name type="scientific">Chloroflexus aurantiacus (strain ATCC 29366 / DSM 635 / J-10-fl)</name>
    <dbReference type="NCBI Taxonomy" id="324602"/>
    <lineage>
        <taxon>Bacteria</taxon>
        <taxon>Bacillati</taxon>
        <taxon>Chloroflexota</taxon>
        <taxon>Chloroflexia</taxon>
        <taxon>Chloroflexales</taxon>
        <taxon>Chloroflexineae</taxon>
        <taxon>Chloroflexaceae</taxon>
        <taxon>Chloroflexus</taxon>
    </lineage>
</organism>
<dbReference type="Proteomes" id="UP000002008">
    <property type="component" value="Chromosome"/>
</dbReference>
<gene>
    <name evidence="1" type="ordered locus">Caur_0347</name>
</gene>
<dbReference type="Gene3D" id="3.20.20.80">
    <property type="entry name" value="Glycosidases"/>
    <property type="match status" value="1"/>
</dbReference>
<dbReference type="PATRIC" id="fig|324602.8.peg.398"/>
<dbReference type="EnsemblBacteria" id="ABY33598">
    <property type="protein sequence ID" value="ABY33598"/>
    <property type="gene ID" value="Caur_0347"/>
</dbReference>
<proteinExistence type="predicted"/>
<dbReference type="InParanoid" id="A9WD29"/>
<reference evidence="2" key="1">
    <citation type="journal article" date="2011" name="BMC Genomics">
        <title>Complete genome sequence of the filamentous anoxygenic phototrophic bacterium Chloroflexus aurantiacus.</title>
        <authorList>
            <person name="Tang K.H."/>
            <person name="Barry K."/>
            <person name="Chertkov O."/>
            <person name="Dalin E."/>
            <person name="Han C.S."/>
            <person name="Hauser L.J."/>
            <person name="Honchak B.M."/>
            <person name="Karbach L.E."/>
            <person name="Land M.L."/>
            <person name="Lapidus A."/>
            <person name="Larimer F.W."/>
            <person name="Mikhailova N."/>
            <person name="Pitluck S."/>
            <person name="Pierson B.K."/>
            <person name="Blankenship R.E."/>
        </authorList>
    </citation>
    <scope>NUCLEOTIDE SEQUENCE [LARGE SCALE GENOMIC DNA]</scope>
    <source>
        <strain evidence="2">ATCC 29366 / DSM 635 / J-10-fl</strain>
    </source>
</reference>
<dbReference type="KEGG" id="cau:Caur_0347"/>